<sequence>MADTEAATPRPISQIAAEIRRAWKKPYFGAVPHLEAMAYLTGPDSTFGSDDAKGIVLRFLSNAGTFRGEDARRLKAELKALYGIK</sequence>
<evidence type="ECO:0000313" key="1">
    <source>
        <dbReference type="EMBL" id="MFC4328259.1"/>
    </source>
</evidence>
<reference evidence="2" key="1">
    <citation type="journal article" date="2019" name="Int. J. Syst. Evol. Microbiol.">
        <title>The Global Catalogue of Microorganisms (GCM) 10K type strain sequencing project: providing services to taxonomists for standard genome sequencing and annotation.</title>
        <authorList>
            <consortium name="The Broad Institute Genomics Platform"/>
            <consortium name="The Broad Institute Genome Sequencing Center for Infectious Disease"/>
            <person name="Wu L."/>
            <person name="Ma J."/>
        </authorList>
    </citation>
    <scope>NUCLEOTIDE SEQUENCE [LARGE SCALE GENOMIC DNA]</scope>
    <source>
        <strain evidence="2">PCU 347</strain>
    </source>
</reference>
<organism evidence="1 2">
    <name type="scientific">Streptomyces andamanensis</name>
    <dbReference type="NCBI Taxonomy" id="1565035"/>
    <lineage>
        <taxon>Bacteria</taxon>
        <taxon>Bacillati</taxon>
        <taxon>Actinomycetota</taxon>
        <taxon>Actinomycetes</taxon>
        <taxon>Kitasatosporales</taxon>
        <taxon>Streptomycetaceae</taxon>
        <taxon>Streptomyces</taxon>
    </lineage>
</organism>
<keyword evidence="2" id="KW-1185">Reference proteome</keyword>
<accession>A0ABV8TCC6</accession>
<name>A0ABV8TCC6_9ACTN</name>
<proteinExistence type="predicted"/>
<evidence type="ECO:0000313" key="2">
    <source>
        <dbReference type="Proteomes" id="UP001595824"/>
    </source>
</evidence>
<protein>
    <submittedName>
        <fullName evidence="1">Uncharacterized protein</fullName>
    </submittedName>
</protein>
<comment type="caution">
    <text evidence="1">The sequence shown here is derived from an EMBL/GenBank/DDBJ whole genome shotgun (WGS) entry which is preliminary data.</text>
</comment>
<dbReference type="EMBL" id="JBHSDP010000011">
    <property type="protein sequence ID" value="MFC4328259.1"/>
    <property type="molecule type" value="Genomic_DNA"/>
</dbReference>
<dbReference type="RefSeq" id="WP_381738388.1">
    <property type="nucleotide sequence ID" value="NZ_JBHSDP010000011.1"/>
</dbReference>
<dbReference type="Proteomes" id="UP001595824">
    <property type="component" value="Unassembled WGS sequence"/>
</dbReference>
<gene>
    <name evidence="1" type="ORF">ACFPC0_10525</name>
</gene>